<dbReference type="PROSITE" id="PS51257">
    <property type="entry name" value="PROKAR_LIPOPROTEIN"/>
    <property type="match status" value="1"/>
</dbReference>
<dbReference type="Proteomes" id="UP000001544">
    <property type="component" value="Chromosome"/>
</dbReference>
<dbReference type="InterPro" id="IPR015001">
    <property type="entry name" value="DUF1850"/>
</dbReference>
<reference evidence="1 2" key="1">
    <citation type="journal article" date="2011" name="Environ. Microbiol.">
        <title>Genome of alkaliphilic Bacillus pseudofirmus OF4 reveals adaptations that support the ability to grow in an external pH range from 7.5 to 11.4.</title>
        <authorList>
            <person name="Janto B."/>
            <person name="Ahmed A."/>
            <person name="Ito M."/>
            <person name="Liu J."/>
            <person name="Hicks D.B."/>
            <person name="Pagni S."/>
            <person name="Fackelmayer O.J."/>
            <person name="Smith T.A."/>
            <person name="Earl J."/>
            <person name="Elbourne L.D."/>
            <person name="Hassan K."/>
            <person name="Paulsen I.T."/>
            <person name="Kolsto A.B."/>
            <person name="Tourasse N.J."/>
            <person name="Ehrlich G.D."/>
            <person name="Boissy R."/>
            <person name="Ivey D.M."/>
            <person name="Li G."/>
            <person name="Xue Y."/>
            <person name="Ma Y."/>
            <person name="Hu F.Z."/>
            <person name="Krulwich T.A."/>
        </authorList>
    </citation>
    <scope>NUCLEOTIDE SEQUENCE [LARGE SCALE GENOMIC DNA]</scope>
    <source>
        <strain evidence="2">ATCC BAA-2126 / JCM 17055 / OF4</strain>
    </source>
</reference>
<accession>D3FVN2</accession>
<name>D3FVN2_ALKPO</name>
<dbReference type="HOGENOM" id="CLU_131574_0_0_9"/>
<dbReference type="eggNOG" id="COG4729">
    <property type="taxonomic scope" value="Bacteria"/>
</dbReference>
<dbReference type="Pfam" id="PF08905">
    <property type="entry name" value="DUF1850"/>
    <property type="match status" value="1"/>
</dbReference>
<evidence type="ECO:0000313" key="2">
    <source>
        <dbReference type="Proteomes" id="UP000001544"/>
    </source>
</evidence>
<dbReference type="AlphaFoldDB" id="D3FVN2"/>
<sequence length="159" mass="18359">MRLDHLLGDKMKNLVLAIILVFLFTACSHQEYTGSVQIQRTDNVLIEIPDMEPGDEVTVKWIHSVEKTPWEETYELQEDGTLRLIEAIFYSFGAGVPHEKGSMSVEEGKVVSRDMEEETIEAFRWIHSHDAKFEVYVNDELSIEAEELPHHEALELIFK</sequence>
<proteinExistence type="predicted"/>
<organism evidence="1 2">
    <name type="scientific">Alkalihalophilus pseudofirmus (strain ATCC BAA-2126 / JCM 17055 / OF4)</name>
    <name type="common">Bacillus pseudofirmus</name>
    <dbReference type="NCBI Taxonomy" id="398511"/>
    <lineage>
        <taxon>Bacteria</taxon>
        <taxon>Bacillati</taxon>
        <taxon>Bacillota</taxon>
        <taxon>Bacilli</taxon>
        <taxon>Bacillales</taxon>
        <taxon>Bacillaceae</taxon>
        <taxon>Alkalihalophilus</taxon>
    </lineage>
</organism>
<dbReference type="KEGG" id="bpf:BpOF4_02400"/>
<evidence type="ECO:0000313" key="1">
    <source>
        <dbReference type="EMBL" id="ADC48547.1"/>
    </source>
</evidence>
<dbReference type="EMBL" id="CP001878">
    <property type="protein sequence ID" value="ADC48547.1"/>
    <property type="molecule type" value="Genomic_DNA"/>
</dbReference>
<protein>
    <submittedName>
        <fullName evidence="1">Transporter protein</fullName>
    </submittedName>
</protein>
<gene>
    <name evidence="1" type="ordered locus">BpOF4_02400</name>
</gene>
<dbReference type="STRING" id="398511.BpOF4_02400"/>
<keyword evidence="2" id="KW-1185">Reference proteome</keyword>